<dbReference type="RefSeq" id="XP_002772232.1">
    <property type="nucleotide sequence ID" value="XM_002772186.1"/>
</dbReference>
<reference evidence="1 2" key="1">
    <citation type="submission" date="2008-07" db="EMBL/GenBank/DDBJ databases">
        <authorList>
            <person name="El-Sayed N."/>
            <person name="Caler E."/>
            <person name="Inman J."/>
            <person name="Amedeo P."/>
            <person name="Hass B."/>
            <person name="Wortman J."/>
        </authorList>
    </citation>
    <scope>NUCLEOTIDE SEQUENCE [LARGE SCALE GENOMIC DNA]</scope>
    <source>
        <strain evidence="2">ATCC 50983 / TXsc</strain>
    </source>
</reference>
<keyword evidence="2" id="KW-1185">Reference proteome</keyword>
<sequence>ILDTSGSVIKAKEDKEYNLGWLADVNTSLPALKGDLLVPGAKDRTSQPKEHHGEIPTALCAGRFAEELSRQEWKEALERVTAAYENAIERRGVRVNYPKCDDDRKAFTFDVNQDFIKYSEEHGGEEEDDWRRRLEGSSRKLPRRDFHSGIDPSMMTILADRIANE</sequence>
<dbReference type="Proteomes" id="UP000007800">
    <property type="component" value="Unassembled WGS sequence"/>
</dbReference>
<dbReference type="GeneID" id="9045134"/>
<accession>C5LGU5</accession>
<feature type="non-terminal residue" evidence="1">
    <location>
        <position position="165"/>
    </location>
</feature>
<name>C5LGU5_PERM5</name>
<evidence type="ECO:0000313" key="2">
    <source>
        <dbReference type="Proteomes" id="UP000007800"/>
    </source>
</evidence>
<evidence type="ECO:0000313" key="1">
    <source>
        <dbReference type="EMBL" id="EER04048.1"/>
    </source>
</evidence>
<dbReference type="InParanoid" id="C5LGU5"/>
<dbReference type="AlphaFoldDB" id="C5LGU5"/>
<feature type="non-terminal residue" evidence="1">
    <location>
        <position position="1"/>
    </location>
</feature>
<gene>
    <name evidence="1" type="ORF">Pmar_PMAR010529</name>
</gene>
<organism evidence="2">
    <name type="scientific">Perkinsus marinus (strain ATCC 50983 / TXsc)</name>
    <dbReference type="NCBI Taxonomy" id="423536"/>
    <lineage>
        <taxon>Eukaryota</taxon>
        <taxon>Sar</taxon>
        <taxon>Alveolata</taxon>
        <taxon>Perkinsozoa</taxon>
        <taxon>Perkinsea</taxon>
        <taxon>Perkinsida</taxon>
        <taxon>Perkinsidae</taxon>
        <taxon>Perkinsus</taxon>
    </lineage>
</organism>
<dbReference type="EMBL" id="GG681906">
    <property type="protein sequence ID" value="EER04048.1"/>
    <property type="molecule type" value="Genomic_DNA"/>
</dbReference>
<proteinExistence type="predicted"/>
<protein>
    <submittedName>
        <fullName evidence="1">Uncharacterized protein</fullName>
    </submittedName>
</protein>